<evidence type="ECO:0000256" key="9">
    <source>
        <dbReference type="ARBA" id="ARBA00023316"/>
    </source>
</evidence>
<evidence type="ECO:0000256" key="3">
    <source>
        <dbReference type="ARBA" id="ARBA00022676"/>
    </source>
</evidence>
<dbReference type="HAMAP" id="MF_00033">
    <property type="entry name" value="MurG"/>
    <property type="match status" value="1"/>
</dbReference>
<keyword evidence="3 10" id="KW-0328">Glycosyltransferase</keyword>
<evidence type="ECO:0000256" key="4">
    <source>
        <dbReference type="ARBA" id="ARBA00022679"/>
    </source>
</evidence>
<dbReference type="GO" id="GO:0005886">
    <property type="term" value="C:plasma membrane"/>
    <property type="evidence" value="ECO:0007669"/>
    <property type="project" value="UniProtKB-SubCell"/>
</dbReference>
<evidence type="ECO:0000313" key="14">
    <source>
        <dbReference type="Proteomes" id="UP000326336"/>
    </source>
</evidence>
<dbReference type="GO" id="GO:0008360">
    <property type="term" value="P:regulation of cell shape"/>
    <property type="evidence" value="ECO:0007669"/>
    <property type="project" value="UniProtKB-KW"/>
</dbReference>
<dbReference type="GO" id="GO:0050511">
    <property type="term" value="F:undecaprenyldiphospho-muramoylpentapeptide beta-N-acetylglucosaminyltransferase activity"/>
    <property type="evidence" value="ECO:0007669"/>
    <property type="project" value="UniProtKB-UniRule"/>
</dbReference>
<name>A0A5N5RFF6_9BIFI</name>
<evidence type="ECO:0000313" key="13">
    <source>
        <dbReference type="EMBL" id="KAB5605987.1"/>
    </source>
</evidence>
<comment type="subcellular location">
    <subcellularLocation>
        <location evidence="10">Cell membrane</location>
        <topology evidence="10">Peripheral membrane protein</topology>
        <orientation evidence="10">Cytoplasmic side</orientation>
    </subcellularLocation>
</comment>
<keyword evidence="9 10" id="KW-0961">Cell wall biogenesis/degradation</keyword>
<feature type="binding site" evidence="10">
    <location>
        <position position="175"/>
    </location>
    <ligand>
        <name>UDP-N-acetyl-alpha-D-glucosamine</name>
        <dbReference type="ChEBI" id="CHEBI:57705"/>
    </ligand>
</feature>
<evidence type="ECO:0000256" key="5">
    <source>
        <dbReference type="ARBA" id="ARBA00022960"/>
    </source>
</evidence>
<dbReference type="InterPro" id="IPR006009">
    <property type="entry name" value="GlcNAc_MurG"/>
</dbReference>
<keyword evidence="5 10" id="KW-0133">Cell shape</keyword>
<keyword evidence="8 10" id="KW-0131">Cell cycle</keyword>
<dbReference type="GO" id="GO:0009252">
    <property type="term" value="P:peptidoglycan biosynthetic process"/>
    <property type="evidence" value="ECO:0007669"/>
    <property type="project" value="UniProtKB-UniRule"/>
</dbReference>
<dbReference type="GO" id="GO:0005975">
    <property type="term" value="P:carbohydrate metabolic process"/>
    <property type="evidence" value="ECO:0007669"/>
    <property type="project" value="InterPro"/>
</dbReference>
<keyword evidence="7 10" id="KW-0472">Membrane</keyword>
<evidence type="ECO:0000259" key="12">
    <source>
        <dbReference type="Pfam" id="PF04101"/>
    </source>
</evidence>
<dbReference type="GO" id="GO:0071555">
    <property type="term" value="P:cell wall organization"/>
    <property type="evidence" value="ECO:0007669"/>
    <property type="project" value="UniProtKB-KW"/>
</dbReference>
<keyword evidence="6 10" id="KW-0573">Peptidoglycan synthesis</keyword>
<dbReference type="Pfam" id="PF03033">
    <property type="entry name" value="Glyco_transf_28"/>
    <property type="match status" value="1"/>
</dbReference>
<proteinExistence type="inferred from homology"/>
<comment type="function">
    <text evidence="10">Cell wall formation. Catalyzes the transfer of a GlcNAc subunit on undecaprenyl-pyrophosphoryl-MurNAc-pentapeptide (lipid intermediate I) to form undecaprenyl-pyrophosphoryl-MurNAc-(pentapeptide)GlcNAc (lipid intermediate II).</text>
</comment>
<dbReference type="PANTHER" id="PTHR21015:SF22">
    <property type="entry name" value="GLYCOSYLTRANSFERASE"/>
    <property type="match status" value="1"/>
</dbReference>
<keyword evidence="4 10" id="KW-0808">Transferase</keyword>
<keyword evidence="14" id="KW-1185">Reference proteome</keyword>
<evidence type="ECO:0000256" key="7">
    <source>
        <dbReference type="ARBA" id="ARBA00023136"/>
    </source>
</evidence>
<dbReference type="InterPro" id="IPR004276">
    <property type="entry name" value="GlycoTrans_28_N"/>
</dbReference>
<organism evidence="13 14">
    <name type="scientific">Bifidobacterium jacchi</name>
    <dbReference type="NCBI Taxonomy" id="2490545"/>
    <lineage>
        <taxon>Bacteria</taxon>
        <taxon>Bacillati</taxon>
        <taxon>Actinomycetota</taxon>
        <taxon>Actinomycetes</taxon>
        <taxon>Bifidobacteriales</taxon>
        <taxon>Bifidobacteriaceae</taxon>
        <taxon>Bifidobacterium</taxon>
    </lineage>
</organism>
<comment type="caution">
    <text evidence="10">Lacks conserved residue(s) required for the propagation of feature annotation.</text>
</comment>
<dbReference type="UniPathway" id="UPA00219"/>
<feature type="domain" description="Glycosyltransferase family 28 N-terminal" evidence="11">
    <location>
        <begin position="12"/>
        <end position="149"/>
    </location>
</feature>
<dbReference type="InterPro" id="IPR007235">
    <property type="entry name" value="Glyco_trans_28_C"/>
</dbReference>
<accession>A0A5N5RFF6</accession>
<comment type="similarity">
    <text evidence="10">Belongs to the glycosyltransferase 28 family. MurG subfamily.</text>
</comment>
<feature type="binding site" evidence="10">
    <location>
        <begin position="19"/>
        <end position="21"/>
    </location>
    <ligand>
        <name>UDP-N-acetyl-alpha-D-glucosamine</name>
        <dbReference type="ChEBI" id="CHEBI:57705"/>
    </ligand>
</feature>
<keyword evidence="2 10" id="KW-0132">Cell division</keyword>
<comment type="caution">
    <text evidence="13">The sequence shown here is derived from an EMBL/GenBank/DDBJ whole genome shotgun (WGS) entry which is preliminary data.</text>
</comment>
<keyword evidence="1 10" id="KW-1003">Cell membrane</keyword>
<evidence type="ECO:0000256" key="1">
    <source>
        <dbReference type="ARBA" id="ARBA00022475"/>
    </source>
</evidence>
<feature type="binding site" evidence="10">
    <location>
        <position position="133"/>
    </location>
    <ligand>
        <name>UDP-N-acetyl-alpha-D-glucosamine</name>
        <dbReference type="ChEBI" id="CHEBI:57705"/>
    </ligand>
</feature>
<feature type="binding site" evidence="10">
    <location>
        <position position="215"/>
    </location>
    <ligand>
        <name>UDP-N-acetyl-alpha-D-glucosamine</name>
        <dbReference type="ChEBI" id="CHEBI:57705"/>
    </ligand>
</feature>
<gene>
    <name evidence="10" type="primary">murG</name>
    <name evidence="13" type="ORF">EHS19_08310</name>
</gene>
<evidence type="ECO:0000256" key="10">
    <source>
        <dbReference type="HAMAP-Rule" id="MF_00033"/>
    </source>
</evidence>
<dbReference type="Gene3D" id="3.40.50.2000">
    <property type="entry name" value="Glycogen Phosphorylase B"/>
    <property type="match status" value="2"/>
</dbReference>
<comment type="pathway">
    <text evidence="10">Cell wall biogenesis; peptidoglycan biosynthesis.</text>
</comment>
<dbReference type="Proteomes" id="UP000326336">
    <property type="component" value="Unassembled WGS sequence"/>
</dbReference>
<sequence>MQRNVTGRDVHVVLAGGGTAGHVNPLLAIASAIRRQDPNASVSVLGTAVGLEHDLVPHAGFELDTIEKVPFPRRPDLNALRFPARWIRETRRTRAILAQRNANVVVGVGGYASAPAYSAAHRMGIPIVIHEQNARAGMANRLGARWADFIGTAYEHTGLKARDGASIERVGLPLRSVIADLCARFETDRDAARVEAAAALGVSAERPLVLVTGGSQGALSINRAVASAAKELLAHAQIIHLTGRGKDGEVRRIVAESAGAQVIGRLAGRDGTPAEGGDYRIEPYLERIDLAFACADLVICRSGAGMVGELAALGLPAIYVPLPFGNGEQRFNAQPVVDADGGLLIDDRQFTGEWVRSHVPGLLADRGRLTGMGQRAWRYGIRDAADIMARHVLELARSGTATNAPAGR</sequence>
<reference evidence="13 14" key="1">
    <citation type="journal article" date="2019" name="Int. J. Syst. Evol. Microbiol.">
        <title>Bifidobacterium jacchi sp. nov., isolated from the faeces of a baby common marmoset (Callithrix jacchus).</title>
        <authorList>
            <person name="Modesto M."/>
            <person name="Watanabe K."/>
            <person name="Arita M."/>
            <person name="Satti M."/>
            <person name="Oki K."/>
            <person name="Sciavilla P."/>
            <person name="Patavino C."/>
            <person name="Camma C."/>
            <person name="Michelini S."/>
            <person name="Sgorbati B."/>
            <person name="Mattarelli P."/>
        </authorList>
    </citation>
    <scope>NUCLEOTIDE SEQUENCE [LARGE SCALE GENOMIC DNA]</scope>
    <source>
        <strain evidence="13 14">MRM 9.3</strain>
    </source>
</reference>
<dbReference type="PANTHER" id="PTHR21015">
    <property type="entry name" value="UDP-N-ACETYLGLUCOSAMINE--N-ACETYLMURAMYL-(PENTAPEPTIDE) PYROPHOSPHORYL-UNDECAPRENOL N-ACETYLGLUCOSAMINE TRANSFERASE 1"/>
    <property type="match status" value="1"/>
</dbReference>
<dbReference type="EC" id="2.4.1.227" evidence="10"/>
<dbReference type="GO" id="GO:0051301">
    <property type="term" value="P:cell division"/>
    <property type="evidence" value="ECO:0007669"/>
    <property type="project" value="UniProtKB-KW"/>
</dbReference>
<comment type="catalytic activity">
    <reaction evidence="10">
        <text>di-trans,octa-cis-undecaprenyl diphospho-N-acetyl-alpha-D-muramoyl-L-alanyl-D-glutamyl-meso-2,6-diaminopimeloyl-D-alanyl-D-alanine + UDP-N-acetyl-alpha-D-glucosamine = di-trans,octa-cis-undecaprenyl diphospho-[N-acetyl-alpha-D-glucosaminyl-(1-&gt;4)]-N-acetyl-alpha-D-muramoyl-L-alanyl-D-glutamyl-meso-2,6-diaminopimeloyl-D-alanyl-D-alanine + UDP + H(+)</text>
        <dbReference type="Rhea" id="RHEA:31227"/>
        <dbReference type="ChEBI" id="CHEBI:15378"/>
        <dbReference type="ChEBI" id="CHEBI:57705"/>
        <dbReference type="ChEBI" id="CHEBI:58223"/>
        <dbReference type="ChEBI" id="CHEBI:61387"/>
        <dbReference type="ChEBI" id="CHEBI:61388"/>
        <dbReference type="EC" id="2.4.1.227"/>
    </reaction>
</comment>
<dbReference type="OrthoDB" id="9808936at2"/>
<feature type="binding site" evidence="10">
    <location>
        <position position="329"/>
    </location>
    <ligand>
        <name>UDP-N-acetyl-alpha-D-glucosamine</name>
        <dbReference type="ChEBI" id="CHEBI:57705"/>
    </ligand>
</feature>
<evidence type="ECO:0000256" key="8">
    <source>
        <dbReference type="ARBA" id="ARBA00023306"/>
    </source>
</evidence>
<protein>
    <recommendedName>
        <fullName evidence="10">UDP-N-acetylglucosamine--N-acetylmuramyl-(pentapeptide) pyrophosphoryl-undecaprenol N-acetylglucosamine transferase</fullName>
        <ecNumber evidence="10">2.4.1.227</ecNumber>
    </recommendedName>
    <alternativeName>
        <fullName evidence="10">Undecaprenyl-PP-MurNAc-pentapeptide-UDPGlcNAc GlcNAc transferase</fullName>
    </alternativeName>
</protein>
<dbReference type="Pfam" id="PF04101">
    <property type="entry name" value="Glyco_tran_28_C"/>
    <property type="match status" value="1"/>
</dbReference>
<dbReference type="SUPFAM" id="SSF53756">
    <property type="entry name" value="UDP-Glycosyltransferase/glycogen phosphorylase"/>
    <property type="match status" value="1"/>
</dbReference>
<evidence type="ECO:0000256" key="2">
    <source>
        <dbReference type="ARBA" id="ARBA00022618"/>
    </source>
</evidence>
<dbReference type="AlphaFoldDB" id="A0A5N5RFF6"/>
<dbReference type="EMBL" id="RQSP01000032">
    <property type="protein sequence ID" value="KAB5605987.1"/>
    <property type="molecule type" value="Genomic_DNA"/>
</dbReference>
<dbReference type="CDD" id="cd03785">
    <property type="entry name" value="GT28_MurG"/>
    <property type="match status" value="1"/>
</dbReference>
<feature type="domain" description="Glycosyl transferase family 28 C-terminal" evidence="12">
    <location>
        <begin position="209"/>
        <end position="376"/>
    </location>
</feature>
<evidence type="ECO:0000259" key="11">
    <source>
        <dbReference type="Pfam" id="PF03033"/>
    </source>
</evidence>
<evidence type="ECO:0000256" key="6">
    <source>
        <dbReference type="ARBA" id="ARBA00022984"/>
    </source>
</evidence>
<dbReference type="RefSeq" id="WP_151917298.1">
    <property type="nucleotide sequence ID" value="NZ_RQSP01000032.1"/>
</dbReference>